<dbReference type="Pfam" id="PF01753">
    <property type="entry name" value="zf-MYND"/>
    <property type="match status" value="1"/>
</dbReference>
<dbReference type="EMBL" id="CAKKNE010000004">
    <property type="protein sequence ID" value="CAH0373164.1"/>
    <property type="molecule type" value="Genomic_DNA"/>
</dbReference>
<evidence type="ECO:0000313" key="7">
    <source>
        <dbReference type="Proteomes" id="UP000789595"/>
    </source>
</evidence>
<evidence type="ECO:0000256" key="4">
    <source>
        <dbReference type="PROSITE-ProRule" id="PRU00134"/>
    </source>
</evidence>
<evidence type="ECO:0000256" key="1">
    <source>
        <dbReference type="ARBA" id="ARBA00022723"/>
    </source>
</evidence>
<keyword evidence="3" id="KW-0862">Zinc</keyword>
<name>A0A8J2WYY4_9STRA</name>
<evidence type="ECO:0000259" key="5">
    <source>
        <dbReference type="PROSITE" id="PS50865"/>
    </source>
</evidence>
<proteinExistence type="predicted"/>
<keyword evidence="2 4" id="KW-0863">Zinc-finger</keyword>
<evidence type="ECO:0000256" key="3">
    <source>
        <dbReference type="ARBA" id="ARBA00022833"/>
    </source>
</evidence>
<dbReference type="Proteomes" id="UP000789595">
    <property type="component" value="Unassembled WGS sequence"/>
</dbReference>
<evidence type="ECO:0000313" key="6">
    <source>
        <dbReference type="EMBL" id="CAH0373164.1"/>
    </source>
</evidence>
<dbReference type="InterPro" id="IPR002893">
    <property type="entry name" value="Znf_MYND"/>
</dbReference>
<keyword evidence="7" id="KW-1185">Reference proteome</keyword>
<sequence>MGKKSLRAKKWFGRGGHQRYAGRPVDADLLNTTRASEARGFAVKPRVPVASKVVEAGTFTRASEETLRQRRIVSVAGRFKGGGGAPGGSGSKAHREAPARLFDRVELKDMEAHREKLVAELVKQKSWTVGGAGLASNKELMDRLEATKIELTDETRPRAISVALANARAAINAIPSHRESSVCTSTCASSALPYRTPSGDTRTMTDDIDTMTDYELNVTVALVALRETVVLNNNDRADFGEYLDGLGLRDRPAGPEFVMETIASWHRLRKHWPRMRRRICSYCGKRSDPSEPRLLVCGGCGEGRGVGRYCSVACQRDHWPEHQKKCSMFHATPHTMLRNKSGRDSFLNGCMESIKNGLTLEEAVEDRLCKSML</sequence>
<keyword evidence="1" id="KW-0479">Metal-binding</keyword>
<organism evidence="6 7">
    <name type="scientific">Pelagomonas calceolata</name>
    <dbReference type="NCBI Taxonomy" id="35677"/>
    <lineage>
        <taxon>Eukaryota</taxon>
        <taxon>Sar</taxon>
        <taxon>Stramenopiles</taxon>
        <taxon>Ochrophyta</taxon>
        <taxon>Pelagophyceae</taxon>
        <taxon>Pelagomonadales</taxon>
        <taxon>Pelagomonadaceae</taxon>
        <taxon>Pelagomonas</taxon>
    </lineage>
</organism>
<feature type="domain" description="MYND-type" evidence="5">
    <location>
        <begin position="280"/>
        <end position="326"/>
    </location>
</feature>
<dbReference type="AlphaFoldDB" id="A0A8J2WYY4"/>
<comment type="caution">
    <text evidence="6">The sequence shown here is derived from an EMBL/GenBank/DDBJ whole genome shotgun (WGS) entry which is preliminary data.</text>
</comment>
<evidence type="ECO:0000256" key="2">
    <source>
        <dbReference type="ARBA" id="ARBA00022771"/>
    </source>
</evidence>
<dbReference type="Gene3D" id="6.10.140.2220">
    <property type="match status" value="1"/>
</dbReference>
<protein>
    <recommendedName>
        <fullName evidence="5">MYND-type domain-containing protein</fullName>
    </recommendedName>
</protein>
<dbReference type="OrthoDB" id="432970at2759"/>
<dbReference type="PROSITE" id="PS50865">
    <property type="entry name" value="ZF_MYND_2"/>
    <property type="match status" value="1"/>
</dbReference>
<gene>
    <name evidence="6" type="ORF">PECAL_4P03420</name>
</gene>
<dbReference type="GO" id="GO:0008270">
    <property type="term" value="F:zinc ion binding"/>
    <property type="evidence" value="ECO:0007669"/>
    <property type="project" value="UniProtKB-KW"/>
</dbReference>
<dbReference type="SUPFAM" id="SSF144232">
    <property type="entry name" value="HIT/MYND zinc finger-like"/>
    <property type="match status" value="1"/>
</dbReference>
<reference evidence="6" key="1">
    <citation type="submission" date="2021-11" db="EMBL/GenBank/DDBJ databases">
        <authorList>
            <consortium name="Genoscope - CEA"/>
            <person name="William W."/>
        </authorList>
    </citation>
    <scope>NUCLEOTIDE SEQUENCE</scope>
</reference>
<accession>A0A8J2WYY4</accession>